<keyword evidence="4" id="KW-1133">Transmembrane helix</keyword>
<reference evidence="5" key="1">
    <citation type="submission" date="2020-04" db="EMBL/GenBank/DDBJ databases">
        <authorList>
            <person name="Alioto T."/>
            <person name="Alioto T."/>
            <person name="Gomez Garrido J."/>
        </authorList>
    </citation>
    <scope>NUCLEOTIDE SEQUENCE</scope>
    <source>
        <strain evidence="5">A484AB</strain>
    </source>
</reference>
<evidence type="ECO:0000313" key="5">
    <source>
        <dbReference type="EMBL" id="CAB4008784.1"/>
    </source>
</evidence>
<dbReference type="InterPro" id="IPR013320">
    <property type="entry name" value="ConA-like_dom_sf"/>
</dbReference>
<organism evidence="5 6">
    <name type="scientific">Paramuricea clavata</name>
    <name type="common">Red gorgonian</name>
    <name type="synonym">Violescent sea-whip</name>
    <dbReference type="NCBI Taxonomy" id="317549"/>
    <lineage>
        <taxon>Eukaryota</taxon>
        <taxon>Metazoa</taxon>
        <taxon>Cnidaria</taxon>
        <taxon>Anthozoa</taxon>
        <taxon>Octocorallia</taxon>
        <taxon>Malacalcyonacea</taxon>
        <taxon>Plexauridae</taxon>
        <taxon>Paramuricea</taxon>
    </lineage>
</organism>
<dbReference type="InterPro" id="IPR050372">
    <property type="entry name" value="Neurexin-related_CASP"/>
</dbReference>
<name>A0A7D9IEX7_PARCT</name>
<dbReference type="PANTHER" id="PTHR15036">
    <property type="entry name" value="PIKACHURIN-LIKE PROTEIN"/>
    <property type="match status" value="1"/>
</dbReference>
<dbReference type="Gene3D" id="2.10.25.10">
    <property type="entry name" value="Laminin"/>
    <property type="match status" value="1"/>
</dbReference>
<evidence type="ECO:0000256" key="1">
    <source>
        <dbReference type="ARBA" id="ARBA00023157"/>
    </source>
</evidence>
<dbReference type="InterPro" id="IPR001791">
    <property type="entry name" value="Laminin_G"/>
</dbReference>
<feature type="compositionally biased region" description="Polar residues" evidence="3">
    <location>
        <begin position="541"/>
        <end position="569"/>
    </location>
</feature>
<feature type="compositionally biased region" description="Low complexity" evidence="3">
    <location>
        <begin position="516"/>
        <end position="540"/>
    </location>
</feature>
<dbReference type="PANTHER" id="PTHR15036:SF49">
    <property type="entry name" value="AXOTACTIN"/>
    <property type="match status" value="1"/>
</dbReference>
<dbReference type="PROSITE" id="PS50025">
    <property type="entry name" value="LAM_G_DOMAIN"/>
    <property type="match status" value="2"/>
</dbReference>
<dbReference type="Proteomes" id="UP001152795">
    <property type="component" value="Unassembled WGS sequence"/>
</dbReference>
<feature type="transmembrane region" description="Helical" evidence="4">
    <location>
        <begin position="628"/>
        <end position="651"/>
    </location>
</feature>
<dbReference type="SMART" id="SM00282">
    <property type="entry name" value="LamG"/>
    <property type="match status" value="2"/>
</dbReference>
<gene>
    <name evidence="5" type="ORF">PACLA_8A035575</name>
</gene>
<dbReference type="Gene3D" id="2.60.120.200">
    <property type="match status" value="2"/>
</dbReference>
<dbReference type="CDD" id="cd00054">
    <property type="entry name" value="EGF_CA"/>
    <property type="match status" value="1"/>
</dbReference>
<keyword evidence="4" id="KW-0812">Transmembrane</keyword>
<comment type="caution">
    <text evidence="5">The sequence shown here is derived from an EMBL/GenBank/DDBJ whole genome shotgun (WGS) entry which is preliminary data.</text>
</comment>
<dbReference type="CDD" id="cd00110">
    <property type="entry name" value="LamG"/>
    <property type="match status" value="2"/>
</dbReference>
<comment type="caution">
    <text evidence="2">Lacks conserved residue(s) required for the propagation of feature annotation.</text>
</comment>
<evidence type="ECO:0000256" key="2">
    <source>
        <dbReference type="PROSITE-ProRule" id="PRU00076"/>
    </source>
</evidence>
<dbReference type="InterPro" id="IPR000742">
    <property type="entry name" value="EGF"/>
</dbReference>
<dbReference type="PROSITE" id="PS50026">
    <property type="entry name" value="EGF_3"/>
    <property type="match status" value="1"/>
</dbReference>
<accession>A0A7D9IEX7</accession>
<feature type="region of interest" description="Disordered" evidence="3">
    <location>
        <begin position="513"/>
        <end position="569"/>
    </location>
</feature>
<sequence>MSFCSAGGLDGLSPFNYCSRFASQLTHFKMRHGNMRLLFSLCFVLGATGFSLFDRQTSYVEFERLRASTDGRFGVSFRCKTYVKTGLLFYVDDEGFGEYLTLHLQDGFLLLELSDGSGNTFKAKSKVIINDLQWHGIEVELGSHHAVYRLDNTTQAEFNITKMQLKSNLYIGGFPNDIDIFSLSQDEMMFAQRFLGCVEDVEFSSNVGNATQNHTANVLRSAGMNFECKDACRPKSPCRNDGVCLNKFAVAECLCAETGYGGKICEKESPVVGISPGGPRVIFDVLSSNVAASSETTSMFVRVRSTQQDGVFFYTVYNGDYILLELTNGRIAASVNLGSGSVTIATKKNTYNDNQWHRVKLERVKRLVNLTVDNSDTSKGKTKGSFDKFHLPNKKTSFVLGGLVDDKKTKLKSLSRKNFTGCLQELIFNDYDLFGEFDKSAKGIASRGKFLKTCPKTPTKPPKVVTTFPTIQTTVSDPYNTSTPLFGTSKTTTTDQKLPCILAGISCEATTTGVPTSQTHVVTSSQVKSVTTTDTSSSTSGKRVTNNQSRTSSKTLIQSTIGPKSTKITHGTKTDAIISENFSSNKDVQTTTSRPFSTNNKVTQDTSMPRTTGEVIMANRNERSEGDLTIYFIIAAIVGSLAFLLAILIIVKVNWASKKKYAVKGKKYERDYWADTGSFQRAAKESKPLV</sequence>
<dbReference type="EMBL" id="CACRXK020006228">
    <property type="protein sequence ID" value="CAB4008784.1"/>
    <property type="molecule type" value="Genomic_DNA"/>
</dbReference>
<evidence type="ECO:0000313" key="6">
    <source>
        <dbReference type="Proteomes" id="UP001152795"/>
    </source>
</evidence>
<evidence type="ECO:0000256" key="4">
    <source>
        <dbReference type="SAM" id="Phobius"/>
    </source>
</evidence>
<feature type="region of interest" description="Disordered" evidence="3">
    <location>
        <begin position="587"/>
        <end position="607"/>
    </location>
</feature>
<dbReference type="OrthoDB" id="5989513at2759"/>
<evidence type="ECO:0000256" key="3">
    <source>
        <dbReference type="SAM" id="MobiDB-lite"/>
    </source>
</evidence>
<keyword evidence="2" id="KW-0245">EGF-like domain</keyword>
<keyword evidence="1" id="KW-1015">Disulfide bond</keyword>
<dbReference type="AlphaFoldDB" id="A0A7D9IEX7"/>
<keyword evidence="6" id="KW-1185">Reference proteome</keyword>
<protein>
    <submittedName>
        <fullName evidence="5">Neurexin 3 isoform X15</fullName>
    </submittedName>
</protein>
<dbReference type="Pfam" id="PF02210">
    <property type="entry name" value="Laminin_G_2"/>
    <property type="match status" value="2"/>
</dbReference>
<dbReference type="GO" id="GO:0016020">
    <property type="term" value="C:membrane"/>
    <property type="evidence" value="ECO:0007669"/>
    <property type="project" value="UniProtKB-SubCell"/>
</dbReference>
<dbReference type="SUPFAM" id="SSF49899">
    <property type="entry name" value="Concanavalin A-like lectins/glucanases"/>
    <property type="match status" value="2"/>
</dbReference>
<keyword evidence="4" id="KW-0472">Membrane</keyword>
<proteinExistence type="predicted"/>